<organism evidence="2 3">
    <name type="scientific">Corynebacterium uropygiale</name>
    <dbReference type="NCBI Taxonomy" id="1775911"/>
    <lineage>
        <taxon>Bacteria</taxon>
        <taxon>Bacillati</taxon>
        <taxon>Actinomycetota</taxon>
        <taxon>Actinomycetes</taxon>
        <taxon>Mycobacteriales</taxon>
        <taxon>Corynebacteriaceae</taxon>
        <taxon>Corynebacterium</taxon>
    </lineage>
</organism>
<name>A0A9X1QSS6_9CORY</name>
<dbReference type="Gene3D" id="3.20.20.140">
    <property type="entry name" value="Metal-dependent hydrolases"/>
    <property type="match status" value="1"/>
</dbReference>
<dbReference type="InterPro" id="IPR011059">
    <property type="entry name" value="Metal-dep_hydrolase_composite"/>
</dbReference>
<dbReference type="RefSeq" id="WP_236119686.1">
    <property type="nucleotide sequence ID" value="NZ_JAKGSI010000005.1"/>
</dbReference>
<gene>
    <name evidence="2" type="ORF">L1O03_10300</name>
</gene>
<dbReference type="SUPFAM" id="SSF51338">
    <property type="entry name" value="Composite domain of metallo-dependent hydrolases"/>
    <property type="match status" value="1"/>
</dbReference>
<comment type="caution">
    <text evidence="2">The sequence shown here is derived from an EMBL/GenBank/DDBJ whole genome shotgun (WGS) entry which is preliminary data.</text>
</comment>
<dbReference type="PANTHER" id="PTHR22642">
    <property type="entry name" value="IMIDAZOLONEPROPIONASE"/>
    <property type="match status" value="1"/>
</dbReference>
<evidence type="ECO:0000259" key="1">
    <source>
        <dbReference type="Pfam" id="PF07969"/>
    </source>
</evidence>
<dbReference type="AlphaFoldDB" id="A0A9X1QSS6"/>
<dbReference type="InterPro" id="IPR033932">
    <property type="entry name" value="YtcJ-like"/>
</dbReference>
<evidence type="ECO:0000313" key="2">
    <source>
        <dbReference type="EMBL" id="MCF4007555.1"/>
    </source>
</evidence>
<dbReference type="CDD" id="cd01300">
    <property type="entry name" value="YtcJ_like"/>
    <property type="match status" value="1"/>
</dbReference>
<dbReference type="SUPFAM" id="SSF51556">
    <property type="entry name" value="Metallo-dependent hydrolases"/>
    <property type="match status" value="1"/>
</dbReference>
<dbReference type="EMBL" id="JAKGSI010000005">
    <property type="protein sequence ID" value="MCF4007555.1"/>
    <property type="molecule type" value="Genomic_DNA"/>
</dbReference>
<dbReference type="Gene3D" id="3.10.310.70">
    <property type="match status" value="1"/>
</dbReference>
<protein>
    <submittedName>
        <fullName evidence="2">Amidohydrolase</fullName>
    </submittedName>
</protein>
<keyword evidence="3" id="KW-1185">Reference proteome</keyword>
<dbReference type="GO" id="GO:0016810">
    <property type="term" value="F:hydrolase activity, acting on carbon-nitrogen (but not peptide) bonds"/>
    <property type="evidence" value="ECO:0007669"/>
    <property type="project" value="InterPro"/>
</dbReference>
<dbReference type="PANTHER" id="PTHR22642:SF2">
    <property type="entry name" value="PROTEIN LONG AFTER FAR-RED 3"/>
    <property type="match status" value="1"/>
</dbReference>
<proteinExistence type="predicted"/>
<feature type="domain" description="Amidohydrolase 3" evidence="1">
    <location>
        <begin position="48"/>
        <end position="523"/>
    </location>
</feature>
<dbReference type="Gene3D" id="2.30.40.10">
    <property type="entry name" value="Urease, subunit C, domain 1"/>
    <property type="match status" value="1"/>
</dbReference>
<evidence type="ECO:0000313" key="3">
    <source>
        <dbReference type="Proteomes" id="UP001139336"/>
    </source>
</evidence>
<dbReference type="InterPro" id="IPR013108">
    <property type="entry name" value="Amidohydro_3"/>
</dbReference>
<dbReference type="InterPro" id="IPR032466">
    <property type="entry name" value="Metal_Hydrolase"/>
</dbReference>
<dbReference type="Proteomes" id="UP001139336">
    <property type="component" value="Unassembled WGS sequence"/>
</dbReference>
<dbReference type="Pfam" id="PF07969">
    <property type="entry name" value="Amidohydro_3"/>
    <property type="match status" value="1"/>
</dbReference>
<sequence length="537" mass="59831">MILDSIYTNGRFYTMRSEGETVEALGVLNGRIVATGTAEELNRYEARRVVDLGGRAAIPGLEDTHMHLYLDMLTHQRVDLSSARSWDDVVDLLSAHCEDVPEGLWFTAENMNMAKLAEGAYPPREVLDRVPTDVPIIAGSFCHHFHSLNSAALEACGIDENFEEEIRGQIARGEGNRPTGVIRDQAYPQYVQPHIPQPSLESNITAMSAYLRELAGYGLTTLQVYQEDNPEGARLYQEILRIHGPLMRLGFTWYPDSANDRGIVSGFGNEWLKIGPVKYLSDGGVGGRTAYLWEPYSDDPSTCGEPSFTQEELDDIVRRRYQEGHELCIHAIGDRAIDMVLDAFRKSYDPAIGDARRLYLAHCTIPPRDFYEKIEGLPVYPQLSPNWWVNFESFSHDRLGPEGSERHNRLFPIRDMLDRGVIVQCGSDAPVATVNPWVGIEGAVTRRAVGSDIPQAAAQAVSVYEALLTYTAYASYYNHEEHEKGTLEPGKWADFAVLTADPFAVEPTELHSLSSWLTVAGGHETFSADTAAQHSHN</sequence>
<accession>A0A9X1QSS6</accession>
<reference evidence="2" key="1">
    <citation type="submission" date="2022-01" db="EMBL/GenBank/DDBJ databases">
        <title>Corynebacterium sp. nov isolated from isolated from the feces of the greater white-fronted geese (Anser albifrons) at Poyang Lake, PR China.</title>
        <authorList>
            <person name="Liu Q."/>
        </authorList>
    </citation>
    <scope>NUCLEOTIDE SEQUENCE</scope>
    <source>
        <strain evidence="2">JCM 32435</strain>
    </source>
</reference>